<feature type="disulfide bond" evidence="11">
    <location>
        <begin position="233"/>
        <end position="253"/>
    </location>
</feature>
<feature type="disulfide bond" evidence="11">
    <location>
        <begin position="368"/>
        <end position="375"/>
    </location>
</feature>
<feature type="disulfide bond" evidence="11">
    <location>
        <begin position="224"/>
        <end position="231"/>
    </location>
</feature>
<organism evidence="15">
    <name type="scientific">Lamprotornis superbus</name>
    <dbReference type="NCBI Taxonomy" id="245042"/>
    <lineage>
        <taxon>Eukaryota</taxon>
        <taxon>Metazoa</taxon>
        <taxon>Chordata</taxon>
        <taxon>Craniata</taxon>
        <taxon>Vertebrata</taxon>
        <taxon>Euteleostomi</taxon>
        <taxon>Archelosauria</taxon>
        <taxon>Archosauria</taxon>
        <taxon>Dinosauria</taxon>
        <taxon>Saurischia</taxon>
        <taxon>Theropoda</taxon>
        <taxon>Coelurosauria</taxon>
        <taxon>Aves</taxon>
        <taxon>Neognathae</taxon>
        <taxon>Neoaves</taxon>
        <taxon>Telluraves</taxon>
        <taxon>Australaves</taxon>
        <taxon>Passeriformes</taxon>
        <taxon>Sturnidae</taxon>
        <taxon>Lamprotornis</taxon>
    </lineage>
</organism>
<dbReference type="InterPro" id="IPR000716">
    <property type="entry name" value="Thyroglobulin_1"/>
</dbReference>
<evidence type="ECO:0000256" key="7">
    <source>
        <dbReference type="ARBA" id="ARBA00022837"/>
    </source>
</evidence>
<keyword evidence="8" id="KW-0084">Basement membrane</keyword>
<evidence type="ECO:0000313" key="15">
    <source>
        <dbReference type="EMBL" id="KAG0130522.1"/>
    </source>
</evidence>
<dbReference type="InterPro" id="IPR036058">
    <property type="entry name" value="Kazal_dom_sf"/>
</dbReference>
<dbReference type="PROSITE" id="PS00018">
    <property type="entry name" value="EF_HAND_1"/>
    <property type="match status" value="2"/>
</dbReference>
<dbReference type="FunFam" id="3.30.60.30:FF:000012">
    <property type="entry name" value="SPARC-related modular calcium binding protein 1"/>
    <property type="match status" value="1"/>
</dbReference>
<dbReference type="SUPFAM" id="SSF57610">
    <property type="entry name" value="Thyroglobulin type-1 domain"/>
    <property type="match status" value="2"/>
</dbReference>
<comment type="caution">
    <text evidence="15">The sequence shown here is derived from an EMBL/GenBank/DDBJ whole genome shotgun (WGS) entry which is preliminary data.</text>
</comment>
<dbReference type="InterPro" id="IPR018247">
    <property type="entry name" value="EF_Hand_1_Ca_BS"/>
</dbReference>
<dbReference type="PROSITE" id="PS00484">
    <property type="entry name" value="THYROGLOBULIN_1_1"/>
    <property type="match status" value="2"/>
</dbReference>
<feature type="compositionally biased region" description="Basic and acidic residues" evidence="12">
    <location>
        <begin position="537"/>
        <end position="554"/>
    </location>
</feature>
<dbReference type="Gene3D" id="4.10.800.10">
    <property type="entry name" value="Thyroglobulin type-1"/>
    <property type="match status" value="2"/>
</dbReference>
<dbReference type="FunFam" id="1.10.238.10:FF:000076">
    <property type="entry name" value="SPARC-related modular calcium binding protein 1"/>
    <property type="match status" value="1"/>
</dbReference>
<evidence type="ECO:0000313" key="17">
    <source>
        <dbReference type="Proteomes" id="UP000618051"/>
    </source>
</evidence>
<dbReference type="CDD" id="cd00104">
    <property type="entry name" value="KAZAL_FS"/>
    <property type="match status" value="1"/>
</dbReference>
<dbReference type="FunFam" id="4.10.800.10:FF:000003">
    <property type="entry name" value="SPARC-related modular calcium-binding protein 2 isoform 1"/>
    <property type="match status" value="1"/>
</dbReference>
<dbReference type="Pfam" id="PF16597">
    <property type="entry name" value="Thyroglob_assoc"/>
    <property type="match status" value="1"/>
</dbReference>
<evidence type="ECO:0000256" key="11">
    <source>
        <dbReference type="PROSITE-ProRule" id="PRU00500"/>
    </source>
</evidence>
<evidence type="ECO:0000256" key="6">
    <source>
        <dbReference type="ARBA" id="ARBA00022737"/>
    </source>
</evidence>
<dbReference type="PROSITE" id="PS51465">
    <property type="entry name" value="KAZAL_2"/>
    <property type="match status" value="1"/>
</dbReference>
<sequence length="1229" mass="136838">MRGRNYEDVMGVVCDSLSLLTGSHEQFQLVFSSLYVNHPTAALNFLVIKYLNLTCHVVLLYCTDKAGGVQADADYCVNMYKRSYHVFLDLELRGSAITGSKTKLILHCLSQCFLSHSLLHFIRGSQFLISDRDRDPQCNLHCSRSQAKPLCASDGRTYESMCDYQRAKCREPSLSVTHRGRCKDAGQSKCRLERAQALEQAKKPQEAVFIPECNEDGSFMQVQCHTYTGYCWCVTPDGKPISGSSVQNKTPVCSGSVTDKPSSQGNSGRKVSFRFFLTLNSDDGSKPTPTMETQPIFDGEEITAPTLWIKHLVIKDSKMNSSNIRNSEKVHSCDQERQSALEEARQNPREGIVIPECAPGGLYKPVQCHQSTGYCWCVLVDTGRPLPGTSTRYETPVCESDARSKSTEIDDPFKDRELPGCPEGKKVEFITSLLDALTTDMVQAINSAAPTGGGRFSEPDPSHTLEERVVHWYFSQLDNNSSNDINKRELKPFKRYVKKKAKPKKCARRFTDYCDLNKDKSISLQELKGCLGVSKEGASKDKKGRQELTQRKKRSSDRWTDTLLLVSKHTASATSSVAEVAPRTFALLKNWFEFLFNCFSMPLSNALEKQRTYLSVQTDTAVLLVPKGLLYLCFSSTAWATLTGEGLSAVTFLVLGGCESKLSCTVVCLPTLPDLLLPVPPGYCDTGLYPAETDSWMPLGILSAKHWGWAMPHKVVGQSCYNSLHLLLEINQPVTIPACYINPSADLLFLILVSFPSKRPAFTCGLKLKLCQFFKEGKQGVAVAASPYKPFQAKYLGNCSKADIKLDRTSAEKTQDWLLWEAINAFCNSAEGLLTDFNAHWDWAEGLQLRQRGRGPAVCSASPHPQPRQWWWSGNIQVTSEIALSLFSQMLCQLFSDKERGKPCEEAFSCTQVVLIIPMEWDTVSVVEAYFLQHQRHLPGKDVLFTLNHSSDAGEEAEREDVQLKAGRLLGGASSCYCRLPWEADGRNKGGRSAAKPPLCQLDRGCRVLPAVPHLRSGMVPQGKQKQADSYTQNETIASEKKIPKGTKPIAFFLACIFFNVVKKNKRNMPQMSAWCRSPFCMEGTRGPIQFLHGSQSYPHTPSLQSAGEGMPHIRVLGPMGCVAVAAAALRGCWHHWSQKDQRAQWGPGLGVSCPSFSGPSPKAWEREGQPKALEQAELYLLEASLLFAASQSLAYFRELDENGSLLQHLFHDRRNDLLLKYILQRVGF</sequence>
<evidence type="ECO:0000256" key="3">
    <source>
        <dbReference type="ARBA" id="ARBA00022530"/>
    </source>
</evidence>
<dbReference type="SMART" id="SM00211">
    <property type="entry name" value="TY"/>
    <property type="match status" value="2"/>
</dbReference>
<dbReference type="EMBL" id="JADDUC020000007">
    <property type="protein sequence ID" value="KAI1237845.1"/>
    <property type="molecule type" value="Genomic_DNA"/>
</dbReference>
<dbReference type="CDD" id="cd00191">
    <property type="entry name" value="TY"/>
    <property type="match status" value="2"/>
</dbReference>
<proteinExistence type="predicted"/>
<dbReference type="InterPro" id="IPR036857">
    <property type="entry name" value="Thyroglobulin_1_sf"/>
</dbReference>
<keyword evidence="10" id="KW-0325">Glycoprotein</keyword>
<dbReference type="GO" id="GO:0005509">
    <property type="term" value="F:calcium ion binding"/>
    <property type="evidence" value="ECO:0007669"/>
    <property type="project" value="InterPro"/>
</dbReference>
<evidence type="ECO:0000256" key="5">
    <source>
        <dbReference type="ARBA" id="ARBA00022729"/>
    </source>
</evidence>
<evidence type="ECO:0000256" key="1">
    <source>
        <dbReference type="ARBA" id="ARBA00004302"/>
    </source>
</evidence>
<keyword evidence="17" id="KW-1185">Reference proteome</keyword>
<keyword evidence="6" id="KW-0677">Repeat</keyword>
<evidence type="ECO:0000256" key="10">
    <source>
        <dbReference type="ARBA" id="ARBA00023180"/>
    </source>
</evidence>
<dbReference type="Pfam" id="PF07648">
    <property type="entry name" value="Kazal_2"/>
    <property type="match status" value="1"/>
</dbReference>
<evidence type="ECO:0000256" key="4">
    <source>
        <dbReference type="ARBA" id="ARBA00022723"/>
    </source>
</evidence>
<dbReference type="InterPro" id="IPR019577">
    <property type="entry name" value="SPARC/Testican_Ca-bd-dom"/>
</dbReference>
<evidence type="ECO:0000256" key="9">
    <source>
        <dbReference type="ARBA" id="ARBA00023157"/>
    </source>
</evidence>
<dbReference type="SUPFAM" id="SSF100895">
    <property type="entry name" value="Kazal-type serine protease inhibitors"/>
    <property type="match status" value="1"/>
</dbReference>
<dbReference type="Proteomes" id="UP000618051">
    <property type="component" value="Unassembled WGS sequence"/>
</dbReference>
<feature type="region of interest" description="Disordered" evidence="12">
    <location>
        <begin position="535"/>
        <end position="554"/>
    </location>
</feature>
<dbReference type="EMBL" id="JADDUC010000010">
    <property type="protein sequence ID" value="KAG0130522.1"/>
    <property type="molecule type" value="Genomic_DNA"/>
</dbReference>
<evidence type="ECO:0000256" key="8">
    <source>
        <dbReference type="ARBA" id="ARBA00022869"/>
    </source>
</evidence>
<dbReference type="GO" id="GO:0005604">
    <property type="term" value="C:basement membrane"/>
    <property type="evidence" value="ECO:0007669"/>
    <property type="project" value="UniProtKB-SubCell"/>
</dbReference>
<dbReference type="InterPro" id="IPR002350">
    <property type="entry name" value="Kazal_dom"/>
</dbReference>
<dbReference type="SMART" id="SM00280">
    <property type="entry name" value="KAZAL"/>
    <property type="match status" value="1"/>
</dbReference>
<name>A0A835U193_9PASS</name>
<keyword evidence="4" id="KW-0479">Metal-binding</keyword>
<keyword evidence="5" id="KW-0732">Signal</keyword>
<feature type="domain" description="Kazal-like" evidence="14">
    <location>
        <begin position="132"/>
        <end position="184"/>
    </location>
</feature>
<accession>A0A835U193</accession>
<dbReference type="AlphaFoldDB" id="A0A835U193"/>
<reference evidence="16" key="3">
    <citation type="submission" date="2022-01" db="EMBL/GenBank/DDBJ databases">
        <authorList>
            <person name="Rubenstein D.R."/>
        </authorList>
    </citation>
    <scope>NUCLEOTIDE SEQUENCE</scope>
    <source>
        <strain evidence="16">SS15</strain>
        <tissue evidence="16">Liver</tissue>
    </source>
</reference>
<reference evidence="16 17" key="2">
    <citation type="journal article" date="2021" name="J. Hered.">
        <title>Feather Gene Expression Elucidates the Developmental Basis of Plumage Iridescence in African Starlings.</title>
        <authorList>
            <person name="Rubenstein D.R."/>
            <person name="Corvelo A."/>
            <person name="MacManes M.D."/>
            <person name="Maia R."/>
            <person name="Narzisi G."/>
            <person name="Rousaki A."/>
            <person name="Vandenabeele P."/>
            <person name="Shawkey M.D."/>
            <person name="Solomon J."/>
        </authorList>
    </citation>
    <scope>NUCLEOTIDE SEQUENCE [LARGE SCALE GENOMIC DNA]</scope>
    <source>
        <strain evidence="16">SS15</strain>
    </source>
</reference>
<evidence type="ECO:0008006" key="18">
    <source>
        <dbReference type="Google" id="ProtNLM"/>
    </source>
</evidence>
<feature type="domain" description="Thyroglobulin type-1" evidence="13">
    <location>
        <begin position="330"/>
        <end position="398"/>
    </location>
</feature>
<dbReference type="Gene3D" id="3.30.60.30">
    <property type="match status" value="1"/>
</dbReference>
<dbReference type="GO" id="GO:0005615">
    <property type="term" value="C:extracellular space"/>
    <property type="evidence" value="ECO:0007669"/>
    <property type="project" value="TreeGrafter"/>
</dbReference>
<dbReference type="GO" id="GO:0008201">
    <property type="term" value="F:heparin binding"/>
    <property type="evidence" value="ECO:0007669"/>
    <property type="project" value="TreeGrafter"/>
</dbReference>
<dbReference type="Pfam" id="PF10591">
    <property type="entry name" value="SPARC_Ca_bdg"/>
    <property type="match status" value="1"/>
</dbReference>
<evidence type="ECO:0000256" key="2">
    <source>
        <dbReference type="ARBA" id="ARBA00022525"/>
    </source>
</evidence>
<dbReference type="GO" id="GO:0050840">
    <property type="term" value="F:extracellular matrix binding"/>
    <property type="evidence" value="ECO:0007669"/>
    <property type="project" value="InterPro"/>
</dbReference>
<dbReference type="Pfam" id="PF00086">
    <property type="entry name" value="Thyroglobulin_1"/>
    <property type="match status" value="2"/>
</dbReference>
<dbReference type="FunFam" id="4.10.800.10:FF:000004">
    <property type="entry name" value="SPARC-related modular calcium-binding protein 1"/>
    <property type="match status" value="1"/>
</dbReference>
<dbReference type="OrthoDB" id="5986054at2759"/>
<keyword evidence="3" id="KW-0272">Extracellular matrix</keyword>
<dbReference type="PROSITE" id="PS51162">
    <property type="entry name" value="THYROGLOBULIN_1_2"/>
    <property type="match status" value="2"/>
</dbReference>
<dbReference type="InterPro" id="IPR051950">
    <property type="entry name" value="Dev_reg/Prot_inhib"/>
</dbReference>
<feature type="domain" description="Thyroglobulin type-1" evidence="13">
    <location>
        <begin position="187"/>
        <end position="253"/>
    </location>
</feature>
<dbReference type="CDD" id="cd16240">
    <property type="entry name" value="EFh_SPARC_SMOC1"/>
    <property type="match status" value="1"/>
</dbReference>
<dbReference type="InterPro" id="IPR037639">
    <property type="entry name" value="SMOC1_EC"/>
</dbReference>
<dbReference type="Gene3D" id="1.10.238.10">
    <property type="entry name" value="EF-hand"/>
    <property type="match status" value="1"/>
</dbReference>
<keyword evidence="9 11" id="KW-1015">Disulfide bond</keyword>
<dbReference type="SUPFAM" id="SSF47473">
    <property type="entry name" value="EF-hand"/>
    <property type="match status" value="1"/>
</dbReference>
<evidence type="ECO:0000259" key="14">
    <source>
        <dbReference type="PROSITE" id="PS51465"/>
    </source>
</evidence>
<dbReference type="GO" id="GO:0030198">
    <property type="term" value="P:extracellular matrix organization"/>
    <property type="evidence" value="ECO:0007669"/>
    <property type="project" value="TreeGrafter"/>
</dbReference>
<gene>
    <name evidence="16" type="ORF">IHE44_0013935</name>
    <name evidence="15" type="ORF">IHE44_014582</name>
</gene>
<reference evidence="15" key="1">
    <citation type="submission" date="2020-10" db="EMBL/GenBank/DDBJ databases">
        <title>Feather gene expression reveals the developmental basis of iridescence in African starlings.</title>
        <authorList>
            <person name="Rubenstein D.R."/>
        </authorList>
    </citation>
    <scope>NUCLEOTIDE SEQUENCE</scope>
    <source>
        <strain evidence="15">SS15</strain>
        <tissue evidence="15">Liver</tissue>
    </source>
</reference>
<evidence type="ECO:0000256" key="12">
    <source>
        <dbReference type="SAM" id="MobiDB-lite"/>
    </source>
</evidence>
<evidence type="ECO:0000313" key="16">
    <source>
        <dbReference type="EMBL" id="KAI1237845.1"/>
    </source>
</evidence>
<dbReference type="PANTHER" id="PTHR12352:SF13">
    <property type="entry name" value="SPARC-RELATED MODULAR CALCIUM-BINDING PROTEIN 1"/>
    <property type="match status" value="1"/>
</dbReference>
<comment type="caution">
    <text evidence="11">Lacks conserved residue(s) required for the propagation of feature annotation.</text>
</comment>
<evidence type="ECO:0000259" key="13">
    <source>
        <dbReference type="PROSITE" id="PS51162"/>
    </source>
</evidence>
<keyword evidence="2" id="KW-0964">Secreted</keyword>
<dbReference type="InterPro" id="IPR011992">
    <property type="entry name" value="EF-hand-dom_pair"/>
</dbReference>
<keyword evidence="7" id="KW-0106">Calcium</keyword>
<comment type="subcellular location">
    <subcellularLocation>
        <location evidence="1">Secreted</location>
        <location evidence="1">Extracellular space</location>
        <location evidence="1">Extracellular matrix</location>
        <location evidence="1">Basement membrane</location>
    </subcellularLocation>
</comment>
<dbReference type="PANTHER" id="PTHR12352">
    <property type="entry name" value="SECRETED MODULAR CALCIUM-BINDING PROTEIN"/>
    <property type="match status" value="1"/>
</dbReference>
<protein>
    <recommendedName>
        <fullName evidence="18">SPARC related modular calcium binding 1</fullName>
    </recommendedName>
</protein>